<proteinExistence type="predicted"/>
<evidence type="ECO:0008006" key="3">
    <source>
        <dbReference type="Google" id="ProtNLM"/>
    </source>
</evidence>
<dbReference type="AlphaFoldDB" id="A0A2N9FV18"/>
<sequence>MVDVAVAFGDVWRLGGFLLALKYGFFWWVVRWPRRKCVIAIVWGFDFFDLAMAVADDVMCSGVAWSCCLAGWFVG</sequence>
<keyword evidence="1" id="KW-1133">Transmembrane helix</keyword>
<organism evidence="2">
    <name type="scientific">Fagus sylvatica</name>
    <name type="common">Beechnut</name>
    <dbReference type="NCBI Taxonomy" id="28930"/>
    <lineage>
        <taxon>Eukaryota</taxon>
        <taxon>Viridiplantae</taxon>
        <taxon>Streptophyta</taxon>
        <taxon>Embryophyta</taxon>
        <taxon>Tracheophyta</taxon>
        <taxon>Spermatophyta</taxon>
        <taxon>Magnoliopsida</taxon>
        <taxon>eudicotyledons</taxon>
        <taxon>Gunneridae</taxon>
        <taxon>Pentapetalae</taxon>
        <taxon>rosids</taxon>
        <taxon>fabids</taxon>
        <taxon>Fagales</taxon>
        <taxon>Fagaceae</taxon>
        <taxon>Fagus</taxon>
    </lineage>
</organism>
<evidence type="ECO:0000313" key="2">
    <source>
        <dbReference type="EMBL" id="SPC94507.1"/>
    </source>
</evidence>
<gene>
    <name evidence="2" type="ORF">FSB_LOCUS22389</name>
</gene>
<name>A0A2N9FV18_FAGSY</name>
<dbReference type="EMBL" id="OIVN01001483">
    <property type="protein sequence ID" value="SPC94507.1"/>
    <property type="molecule type" value="Genomic_DNA"/>
</dbReference>
<accession>A0A2N9FV18</accession>
<protein>
    <recommendedName>
        <fullName evidence="3">Transmembrane protein</fullName>
    </recommendedName>
</protein>
<keyword evidence="1" id="KW-0472">Membrane</keyword>
<evidence type="ECO:0000256" key="1">
    <source>
        <dbReference type="SAM" id="Phobius"/>
    </source>
</evidence>
<feature type="transmembrane region" description="Helical" evidence="1">
    <location>
        <begin position="12"/>
        <end position="30"/>
    </location>
</feature>
<reference evidence="2" key="1">
    <citation type="submission" date="2018-02" db="EMBL/GenBank/DDBJ databases">
        <authorList>
            <person name="Cohen D.B."/>
            <person name="Kent A.D."/>
        </authorList>
    </citation>
    <scope>NUCLEOTIDE SEQUENCE</scope>
</reference>
<keyword evidence="1" id="KW-0812">Transmembrane</keyword>